<dbReference type="SUPFAM" id="SSF51735">
    <property type="entry name" value="NAD(P)-binding Rossmann-fold domains"/>
    <property type="match status" value="1"/>
</dbReference>
<evidence type="ECO:0000256" key="5">
    <source>
        <dbReference type="NCBIfam" id="TIGR00112"/>
    </source>
</evidence>
<evidence type="ECO:0000256" key="6">
    <source>
        <dbReference type="RuleBase" id="RU003903"/>
    </source>
</evidence>
<gene>
    <name evidence="4 9" type="primary">proC</name>
    <name evidence="9" type="ORF">PQO03_16885</name>
</gene>
<dbReference type="EC" id="1.5.1.2" evidence="4 5"/>
<dbReference type="NCBIfam" id="TIGR00112">
    <property type="entry name" value="proC"/>
    <property type="match status" value="1"/>
</dbReference>
<evidence type="ECO:0000256" key="4">
    <source>
        <dbReference type="HAMAP-Rule" id="MF_01925"/>
    </source>
</evidence>
<keyword evidence="3 4" id="KW-0560">Oxidoreductase</keyword>
<sequence>MKQLSFIGTGKMASAIAKGICQNSVLDCDKIIGTSPGASKDIFHNLTQIPVSSDNSDAMNSHMVILGFKPQVAEQICRSLRPMVKEQHFVSICAGITLDDLQEWLGTDKVTRTMPNTPLCVSKGAVAYCSSAGVNQEETALLHKYFECSGILARVDEGDMNTITALSGSGPAYIFEMVDALAQSAKNNGLADDVALQFSIQTFLGAAQMLSNKLGSPEELRNAVTSPNGTTYAALENFKHNNLREVLSQGFQAAKDRGDELSRGIK</sequence>
<dbReference type="InterPro" id="IPR000304">
    <property type="entry name" value="Pyrroline-COOH_reductase"/>
</dbReference>
<dbReference type="EMBL" id="CP117812">
    <property type="protein sequence ID" value="WDE97505.1"/>
    <property type="molecule type" value="Genomic_DNA"/>
</dbReference>
<dbReference type="RefSeq" id="WP_274151930.1">
    <property type="nucleotide sequence ID" value="NZ_CP117812.1"/>
</dbReference>
<dbReference type="InterPro" id="IPR036291">
    <property type="entry name" value="NAD(P)-bd_dom_sf"/>
</dbReference>
<evidence type="ECO:0000313" key="10">
    <source>
        <dbReference type="Proteomes" id="UP001214250"/>
    </source>
</evidence>
<evidence type="ECO:0000256" key="1">
    <source>
        <dbReference type="ARBA" id="ARBA00005525"/>
    </source>
</evidence>
<dbReference type="InterPro" id="IPR029036">
    <property type="entry name" value="P5CR_dimer"/>
</dbReference>
<comment type="function">
    <text evidence="4">Catalyzes the reduction of 1-pyrroline-5-carboxylate (PCA) to L-proline.</text>
</comment>
<evidence type="ECO:0000259" key="7">
    <source>
        <dbReference type="Pfam" id="PF03807"/>
    </source>
</evidence>
<dbReference type="HAMAP" id="MF_01925">
    <property type="entry name" value="P5C_reductase"/>
    <property type="match status" value="1"/>
</dbReference>
<dbReference type="PANTHER" id="PTHR11645">
    <property type="entry name" value="PYRROLINE-5-CARBOXYLATE REDUCTASE"/>
    <property type="match status" value="1"/>
</dbReference>
<evidence type="ECO:0000313" key="9">
    <source>
        <dbReference type="EMBL" id="WDE97505.1"/>
    </source>
</evidence>
<feature type="domain" description="Pyrroline-5-carboxylate reductase dimerisation" evidence="8">
    <location>
        <begin position="157"/>
        <end position="261"/>
    </location>
</feature>
<dbReference type="Pfam" id="PF14748">
    <property type="entry name" value="P5CR_dimer"/>
    <property type="match status" value="1"/>
</dbReference>
<dbReference type="Gene3D" id="3.40.50.720">
    <property type="entry name" value="NAD(P)-binding Rossmann-like Domain"/>
    <property type="match status" value="1"/>
</dbReference>
<dbReference type="Pfam" id="PF03807">
    <property type="entry name" value="F420_oxidored"/>
    <property type="match status" value="1"/>
</dbReference>
<dbReference type="Proteomes" id="UP001214250">
    <property type="component" value="Chromosome 2"/>
</dbReference>
<dbReference type="Gene3D" id="1.10.3730.10">
    <property type="entry name" value="ProC C-terminal domain-like"/>
    <property type="match status" value="1"/>
</dbReference>
<evidence type="ECO:0000256" key="3">
    <source>
        <dbReference type="ARBA" id="ARBA00023002"/>
    </source>
</evidence>
<reference evidence="9 10" key="1">
    <citation type="submission" date="2023-02" db="EMBL/GenBank/DDBJ databases">
        <title>Genome sequence of Lentisphaera profundi SAORIC-696.</title>
        <authorList>
            <person name="Kim e."/>
            <person name="Cho J.-C."/>
            <person name="Choi A."/>
            <person name="Kang I."/>
        </authorList>
    </citation>
    <scope>NUCLEOTIDE SEQUENCE [LARGE SCALE GENOMIC DNA]</scope>
    <source>
        <strain evidence="9 10">SAORIC-696</strain>
    </source>
</reference>
<dbReference type="GO" id="GO:0004735">
    <property type="term" value="F:pyrroline-5-carboxylate reductase activity"/>
    <property type="evidence" value="ECO:0007669"/>
    <property type="project" value="UniProtKB-EC"/>
</dbReference>
<keyword evidence="2 4" id="KW-0521">NADP</keyword>
<keyword evidence="4" id="KW-0963">Cytoplasm</keyword>
<dbReference type="InterPro" id="IPR053790">
    <property type="entry name" value="P5CR-like_CS"/>
</dbReference>
<evidence type="ECO:0000256" key="2">
    <source>
        <dbReference type="ARBA" id="ARBA00022857"/>
    </source>
</evidence>
<keyword evidence="10" id="KW-1185">Reference proteome</keyword>
<keyword evidence="4 6" id="KW-0028">Amino-acid biosynthesis</keyword>
<comment type="subcellular location">
    <subcellularLocation>
        <location evidence="4">Cytoplasm</location>
    </subcellularLocation>
</comment>
<dbReference type="PROSITE" id="PS00521">
    <property type="entry name" value="P5CR"/>
    <property type="match status" value="1"/>
</dbReference>
<dbReference type="PANTHER" id="PTHR11645:SF0">
    <property type="entry name" value="PYRROLINE-5-CARBOXYLATE REDUCTASE 3"/>
    <property type="match status" value="1"/>
</dbReference>
<feature type="domain" description="Pyrroline-5-carboxylate reductase catalytic N-terminal" evidence="7">
    <location>
        <begin position="4"/>
        <end position="95"/>
    </location>
</feature>
<accession>A0ABY7VTI0</accession>
<protein>
    <recommendedName>
        <fullName evidence="4 5">Pyrroline-5-carboxylate reductase</fullName>
        <shortName evidence="4">P5C reductase</shortName>
        <shortName evidence="4">P5CR</shortName>
        <ecNumber evidence="4 5">1.5.1.2</ecNumber>
    </recommendedName>
    <alternativeName>
        <fullName evidence="4">PCA reductase</fullName>
    </alternativeName>
</protein>
<evidence type="ECO:0000259" key="8">
    <source>
        <dbReference type="Pfam" id="PF14748"/>
    </source>
</evidence>
<dbReference type="SUPFAM" id="SSF48179">
    <property type="entry name" value="6-phosphogluconate dehydrogenase C-terminal domain-like"/>
    <property type="match status" value="1"/>
</dbReference>
<comment type="catalytic activity">
    <reaction evidence="4">
        <text>L-proline + NAD(+) = (S)-1-pyrroline-5-carboxylate + NADH + 2 H(+)</text>
        <dbReference type="Rhea" id="RHEA:14105"/>
        <dbReference type="ChEBI" id="CHEBI:15378"/>
        <dbReference type="ChEBI" id="CHEBI:17388"/>
        <dbReference type="ChEBI" id="CHEBI:57540"/>
        <dbReference type="ChEBI" id="CHEBI:57945"/>
        <dbReference type="ChEBI" id="CHEBI:60039"/>
        <dbReference type="EC" id="1.5.1.2"/>
    </reaction>
</comment>
<keyword evidence="4 6" id="KW-0641">Proline biosynthesis</keyword>
<dbReference type="PIRSF" id="PIRSF000193">
    <property type="entry name" value="Pyrrol-5-carb_rd"/>
    <property type="match status" value="1"/>
</dbReference>
<comment type="pathway">
    <text evidence="4 6">Amino-acid biosynthesis; L-proline biosynthesis; L-proline from L-glutamate 5-semialdehyde: step 1/1.</text>
</comment>
<name>A0ABY7VTI0_9BACT</name>
<dbReference type="InterPro" id="IPR008927">
    <property type="entry name" value="6-PGluconate_DH-like_C_sf"/>
</dbReference>
<comment type="catalytic activity">
    <reaction evidence="4 6">
        <text>L-proline + NADP(+) = (S)-1-pyrroline-5-carboxylate + NADPH + 2 H(+)</text>
        <dbReference type="Rhea" id="RHEA:14109"/>
        <dbReference type="ChEBI" id="CHEBI:15378"/>
        <dbReference type="ChEBI" id="CHEBI:17388"/>
        <dbReference type="ChEBI" id="CHEBI:57783"/>
        <dbReference type="ChEBI" id="CHEBI:58349"/>
        <dbReference type="ChEBI" id="CHEBI:60039"/>
        <dbReference type="EC" id="1.5.1.2"/>
    </reaction>
</comment>
<dbReference type="InterPro" id="IPR028939">
    <property type="entry name" value="P5C_Rdtase_cat_N"/>
</dbReference>
<proteinExistence type="inferred from homology"/>
<organism evidence="9 10">
    <name type="scientific">Lentisphaera profundi</name>
    <dbReference type="NCBI Taxonomy" id="1658616"/>
    <lineage>
        <taxon>Bacteria</taxon>
        <taxon>Pseudomonadati</taxon>
        <taxon>Lentisphaerota</taxon>
        <taxon>Lentisphaeria</taxon>
        <taxon>Lentisphaerales</taxon>
        <taxon>Lentisphaeraceae</taxon>
        <taxon>Lentisphaera</taxon>
    </lineage>
</organism>
<comment type="similarity">
    <text evidence="1 4 6">Belongs to the pyrroline-5-carboxylate reductase family.</text>
</comment>